<dbReference type="RefSeq" id="WP_394302158.1">
    <property type="nucleotide sequence ID" value="NZ_JBHMQT010000037.1"/>
</dbReference>
<accession>A0ABV6U8X9</accession>
<dbReference type="EMBL" id="JBHMQT010000037">
    <property type="protein sequence ID" value="MFC0864026.1"/>
    <property type="molecule type" value="Genomic_DNA"/>
</dbReference>
<organism evidence="1 2">
    <name type="scientific">Sphaerimonospora cavernae</name>
    <dbReference type="NCBI Taxonomy" id="1740611"/>
    <lineage>
        <taxon>Bacteria</taxon>
        <taxon>Bacillati</taxon>
        <taxon>Actinomycetota</taxon>
        <taxon>Actinomycetes</taxon>
        <taxon>Streptosporangiales</taxon>
        <taxon>Streptosporangiaceae</taxon>
        <taxon>Sphaerimonospora</taxon>
    </lineage>
</organism>
<comment type="caution">
    <text evidence="1">The sequence shown here is derived from an EMBL/GenBank/DDBJ whole genome shotgun (WGS) entry which is preliminary data.</text>
</comment>
<evidence type="ECO:0000313" key="1">
    <source>
        <dbReference type="EMBL" id="MFC0864026.1"/>
    </source>
</evidence>
<evidence type="ECO:0000313" key="2">
    <source>
        <dbReference type="Proteomes" id="UP001589870"/>
    </source>
</evidence>
<dbReference type="Proteomes" id="UP001589870">
    <property type="component" value="Unassembled WGS sequence"/>
</dbReference>
<reference evidence="1 2" key="1">
    <citation type="submission" date="2024-09" db="EMBL/GenBank/DDBJ databases">
        <authorList>
            <person name="Sun Q."/>
            <person name="Mori K."/>
        </authorList>
    </citation>
    <scope>NUCLEOTIDE SEQUENCE [LARGE SCALE GENOMIC DNA]</scope>
    <source>
        <strain evidence="1 2">TBRC 1851</strain>
    </source>
</reference>
<name>A0ABV6U8X9_9ACTN</name>
<gene>
    <name evidence="1" type="ORF">ACFHYQ_17155</name>
</gene>
<proteinExistence type="predicted"/>
<sequence>MQRDGTWWMNNAGADPNRAYAEAVGGEVDLLTRRRRAAAVRND</sequence>
<protein>
    <submittedName>
        <fullName evidence="1">Uncharacterized protein</fullName>
    </submittedName>
</protein>
<keyword evidence="2" id="KW-1185">Reference proteome</keyword>